<evidence type="ECO:0000313" key="2">
    <source>
        <dbReference type="EMBL" id="KAI1512733.1"/>
    </source>
</evidence>
<name>A0A922NA57_9PLEO</name>
<evidence type="ECO:0000256" key="1">
    <source>
        <dbReference type="SAM" id="MobiDB-lite"/>
    </source>
</evidence>
<protein>
    <submittedName>
        <fullName evidence="2">Uncharacterized protein</fullName>
    </submittedName>
</protein>
<sequence length="82" mass="8569">MAEALEAEAADVPDAPQEFGPSRVTTQEKVGKSAILSQGRLLVPSGSAAAARPTLPPTLFERLRTWAKLNAASSTQSGGYSR</sequence>
<keyword evidence="3" id="KW-1185">Reference proteome</keyword>
<dbReference type="Proteomes" id="UP000249757">
    <property type="component" value="Unassembled WGS sequence"/>
</dbReference>
<evidence type="ECO:0000313" key="3">
    <source>
        <dbReference type="Proteomes" id="UP000249757"/>
    </source>
</evidence>
<dbReference type="EMBL" id="NRDI02000011">
    <property type="protein sequence ID" value="KAI1512733.1"/>
    <property type="molecule type" value="Genomic_DNA"/>
</dbReference>
<organism evidence="2 3">
    <name type="scientific">Pyrenophora tritici-repentis</name>
    <dbReference type="NCBI Taxonomy" id="45151"/>
    <lineage>
        <taxon>Eukaryota</taxon>
        <taxon>Fungi</taxon>
        <taxon>Dikarya</taxon>
        <taxon>Ascomycota</taxon>
        <taxon>Pezizomycotina</taxon>
        <taxon>Dothideomycetes</taxon>
        <taxon>Pleosporomycetidae</taxon>
        <taxon>Pleosporales</taxon>
        <taxon>Pleosporineae</taxon>
        <taxon>Pleosporaceae</taxon>
        <taxon>Pyrenophora</taxon>
    </lineage>
</organism>
<comment type="caution">
    <text evidence="2">The sequence shown here is derived from an EMBL/GenBank/DDBJ whole genome shotgun (WGS) entry which is preliminary data.</text>
</comment>
<dbReference type="AlphaFoldDB" id="A0A922NA57"/>
<reference evidence="3" key="1">
    <citation type="journal article" date="2022" name="Microb. Genom.">
        <title>A global pangenome for the wheat fungal pathogen Pyrenophora tritici-repentis and prediction of effector protein structural homology.</title>
        <authorList>
            <person name="Moolhuijzen P.M."/>
            <person name="See P.T."/>
            <person name="Shi G."/>
            <person name="Powell H.R."/>
            <person name="Cockram J."/>
            <person name="Jorgensen L.N."/>
            <person name="Benslimane H."/>
            <person name="Strelkov S.E."/>
            <person name="Turner J."/>
            <person name="Liu Z."/>
            <person name="Moffat C.S."/>
        </authorList>
    </citation>
    <scope>NUCLEOTIDE SEQUENCE [LARGE SCALE GENOMIC DNA]</scope>
</reference>
<accession>A0A922NA57</accession>
<gene>
    <name evidence="2" type="ORF">Ptr86124_008699</name>
</gene>
<proteinExistence type="predicted"/>
<feature type="compositionally biased region" description="Acidic residues" evidence="1">
    <location>
        <begin position="1"/>
        <end position="11"/>
    </location>
</feature>
<feature type="region of interest" description="Disordered" evidence="1">
    <location>
        <begin position="1"/>
        <end position="26"/>
    </location>
</feature>